<gene>
    <name evidence="1" type="ORF">PoB_006544900</name>
</gene>
<proteinExistence type="predicted"/>
<dbReference type="Proteomes" id="UP000735302">
    <property type="component" value="Unassembled WGS sequence"/>
</dbReference>
<dbReference type="AlphaFoldDB" id="A0AAV4D467"/>
<protein>
    <submittedName>
        <fullName evidence="1">Uncharacterized protein</fullName>
    </submittedName>
</protein>
<accession>A0AAV4D467</accession>
<sequence length="104" mass="11320">MLGLARPCEILTRSGVRAAQCSVADEKITSVSPDRPCTAQHCLAPKFLACVASIAFDSVWQLDLNHDTAITQAQTSVCPIRSVDRLTNGGEPKCHWHFPSQQSQ</sequence>
<name>A0AAV4D467_9GAST</name>
<organism evidence="1 2">
    <name type="scientific">Plakobranchus ocellatus</name>
    <dbReference type="NCBI Taxonomy" id="259542"/>
    <lineage>
        <taxon>Eukaryota</taxon>
        <taxon>Metazoa</taxon>
        <taxon>Spiralia</taxon>
        <taxon>Lophotrochozoa</taxon>
        <taxon>Mollusca</taxon>
        <taxon>Gastropoda</taxon>
        <taxon>Heterobranchia</taxon>
        <taxon>Euthyneura</taxon>
        <taxon>Panpulmonata</taxon>
        <taxon>Sacoglossa</taxon>
        <taxon>Placobranchoidea</taxon>
        <taxon>Plakobranchidae</taxon>
        <taxon>Plakobranchus</taxon>
    </lineage>
</organism>
<evidence type="ECO:0000313" key="1">
    <source>
        <dbReference type="EMBL" id="GFO38944.1"/>
    </source>
</evidence>
<evidence type="ECO:0000313" key="2">
    <source>
        <dbReference type="Proteomes" id="UP000735302"/>
    </source>
</evidence>
<dbReference type="EMBL" id="BLXT01007365">
    <property type="protein sequence ID" value="GFO38944.1"/>
    <property type="molecule type" value="Genomic_DNA"/>
</dbReference>
<keyword evidence="2" id="KW-1185">Reference proteome</keyword>
<comment type="caution">
    <text evidence="1">The sequence shown here is derived from an EMBL/GenBank/DDBJ whole genome shotgun (WGS) entry which is preliminary data.</text>
</comment>
<reference evidence="1 2" key="1">
    <citation type="journal article" date="2021" name="Elife">
        <title>Chloroplast acquisition without the gene transfer in kleptoplastic sea slugs, Plakobranchus ocellatus.</title>
        <authorList>
            <person name="Maeda T."/>
            <person name="Takahashi S."/>
            <person name="Yoshida T."/>
            <person name="Shimamura S."/>
            <person name="Takaki Y."/>
            <person name="Nagai Y."/>
            <person name="Toyoda A."/>
            <person name="Suzuki Y."/>
            <person name="Arimoto A."/>
            <person name="Ishii H."/>
            <person name="Satoh N."/>
            <person name="Nishiyama T."/>
            <person name="Hasebe M."/>
            <person name="Maruyama T."/>
            <person name="Minagawa J."/>
            <person name="Obokata J."/>
            <person name="Shigenobu S."/>
        </authorList>
    </citation>
    <scope>NUCLEOTIDE SEQUENCE [LARGE SCALE GENOMIC DNA]</scope>
</reference>